<proteinExistence type="inferred from homology"/>
<dbReference type="EMBL" id="JWZT01003445">
    <property type="protein sequence ID" value="KII66767.1"/>
    <property type="molecule type" value="Genomic_DNA"/>
</dbReference>
<evidence type="ECO:0000256" key="2">
    <source>
        <dbReference type="ARBA" id="ARBA00023203"/>
    </source>
</evidence>
<dbReference type="InterPro" id="IPR002108">
    <property type="entry name" value="ADF-H"/>
</dbReference>
<comment type="caution">
    <text evidence="4">The sequence shown here is derived from an EMBL/GenBank/DDBJ whole genome shotgun (WGS) entry which is preliminary data.</text>
</comment>
<evidence type="ECO:0000313" key="5">
    <source>
        <dbReference type="Proteomes" id="UP000031668"/>
    </source>
</evidence>
<dbReference type="SUPFAM" id="SSF55753">
    <property type="entry name" value="Actin depolymerizing proteins"/>
    <property type="match status" value="1"/>
</dbReference>
<dbReference type="OrthoDB" id="10249245at2759"/>
<dbReference type="PROSITE" id="PS51263">
    <property type="entry name" value="ADF_H"/>
    <property type="match status" value="1"/>
</dbReference>
<sequence length="151" mass="16897">MSSGIIVNPRIKEEFESIKMQSNPQKRNRGLVIALPANKNESELTLEKVIPPSDSSNHKEDFINVLRSLPEDRAVYVVYDIFGKDINNQDQYKIILITWVPQGASLFTKIVVSSTKGTLKSALDVTSNEKTLESVDEVNYDELCTIAGIKL</sequence>
<dbReference type="SMART" id="SM00102">
    <property type="entry name" value="ADF"/>
    <property type="match status" value="1"/>
</dbReference>
<dbReference type="PANTHER" id="PTHR11913">
    <property type="entry name" value="COFILIN-RELATED"/>
    <property type="match status" value="1"/>
</dbReference>
<dbReference type="AlphaFoldDB" id="A0A0C2MYP4"/>
<gene>
    <name evidence="4" type="ORF">RF11_15232</name>
</gene>
<organism evidence="4 5">
    <name type="scientific">Thelohanellus kitauei</name>
    <name type="common">Myxosporean</name>
    <dbReference type="NCBI Taxonomy" id="669202"/>
    <lineage>
        <taxon>Eukaryota</taxon>
        <taxon>Metazoa</taxon>
        <taxon>Cnidaria</taxon>
        <taxon>Myxozoa</taxon>
        <taxon>Myxosporea</taxon>
        <taxon>Bivalvulida</taxon>
        <taxon>Platysporina</taxon>
        <taxon>Myxobolidae</taxon>
        <taxon>Thelohanellus</taxon>
    </lineage>
</organism>
<feature type="domain" description="ADF-H" evidence="3">
    <location>
        <begin position="3"/>
        <end position="148"/>
    </location>
</feature>
<dbReference type="Pfam" id="PF00241">
    <property type="entry name" value="Cofilin_ADF"/>
    <property type="match status" value="1"/>
</dbReference>
<dbReference type="InterPro" id="IPR029006">
    <property type="entry name" value="ADF-H/Gelsolin-like_dom_sf"/>
</dbReference>
<evidence type="ECO:0000313" key="4">
    <source>
        <dbReference type="EMBL" id="KII66767.1"/>
    </source>
</evidence>
<reference evidence="4 5" key="1">
    <citation type="journal article" date="2014" name="Genome Biol. Evol.">
        <title>The genome of the myxosporean Thelohanellus kitauei shows adaptations to nutrient acquisition within its fish host.</title>
        <authorList>
            <person name="Yang Y."/>
            <person name="Xiong J."/>
            <person name="Zhou Z."/>
            <person name="Huo F."/>
            <person name="Miao W."/>
            <person name="Ran C."/>
            <person name="Liu Y."/>
            <person name="Zhang J."/>
            <person name="Feng J."/>
            <person name="Wang M."/>
            <person name="Wang M."/>
            <person name="Wang L."/>
            <person name="Yao B."/>
        </authorList>
    </citation>
    <scope>NUCLEOTIDE SEQUENCE [LARGE SCALE GENOMIC DNA]</scope>
    <source>
        <strain evidence="4">Wuqing</strain>
    </source>
</reference>
<dbReference type="GO" id="GO:0015629">
    <property type="term" value="C:actin cytoskeleton"/>
    <property type="evidence" value="ECO:0007669"/>
    <property type="project" value="InterPro"/>
</dbReference>
<dbReference type="Proteomes" id="UP000031668">
    <property type="component" value="Unassembled WGS sequence"/>
</dbReference>
<dbReference type="GO" id="GO:0003779">
    <property type="term" value="F:actin binding"/>
    <property type="evidence" value="ECO:0007669"/>
    <property type="project" value="UniProtKB-KW"/>
</dbReference>
<keyword evidence="2" id="KW-0009">Actin-binding</keyword>
<dbReference type="Gene3D" id="3.40.20.10">
    <property type="entry name" value="Severin"/>
    <property type="match status" value="1"/>
</dbReference>
<dbReference type="InterPro" id="IPR017904">
    <property type="entry name" value="ADF/Cofilin"/>
</dbReference>
<protein>
    <submittedName>
        <fullName evidence="4">Cofilin</fullName>
    </submittedName>
</protein>
<name>A0A0C2MYP4_THEKT</name>
<evidence type="ECO:0000259" key="3">
    <source>
        <dbReference type="PROSITE" id="PS51263"/>
    </source>
</evidence>
<accession>A0A0C2MYP4</accession>
<comment type="similarity">
    <text evidence="1">Belongs to the actin-binding proteins ADF family.</text>
</comment>
<evidence type="ECO:0000256" key="1">
    <source>
        <dbReference type="ARBA" id="ARBA00006844"/>
    </source>
</evidence>
<keyword evidence="5" id="KW-1185">Reference proteome</keyword>
<dbReference type="GO" id="GO:0030042">
    <property type="term" value="P:actin filament depolymerization"/>
    <property type="evidence" value="ECO:0007669"/>
    <property type="project" value="InterPro"/>
</dbReference>